<evidence type="ECO:0000256" key="2">
    <source>
        <dbReference type="ARBA" id="ARBA00023015"/>
    </source>
</evidence>
<evidence type="ECO:0000256" key="3">
    <source>
        <dbReference type="ARBA" id="ARBA00023163"/>
    </source>
</evidence>
<dbReference type="PANTHER" id="PTHR12221:SF6">
    <property type="entry name" value="PESCADILLO HOMOLOG"/>
    <property type="match status" value="1"/>
</dbReference>
<keyword evidence="3 6" id="KW-0804">Transcription</keyword>
<dbReference type="InterPro" id="IPR010613">
    <property type="entry name" value="PES"/>
</dbReference>
<keyword evidence="5 6" id="KW-0927">Auxin signaling pathway</keyword>
<keyword evidence="7" id="KW-0472">Membrane</keyword>
<keyword evidence="7" id="KW-1133">Transmembrane helix</keyword>
<feature type="transmembrane region" description="Helical" evidence="7">
    <location>
        <begin position="299"/>
        <end position="320"/>
    </location>
</feature>
<organism evidence="8">
    <name type="scientific">Zea mays</name>
    <name type="common">Maize</name>
    <dbReference type="NCBI Taxonomy" id="4577"/>
    <lineage>
        <taxon>Eukaryota</taxon>
        <taxon>Viridiplantae</taxon>
        <taxon>Streptophyta</taxon>
        <taxon>Embryophyta</taxon>
        <taxon>Tracheophyta</taxon>
        <taxon>Spermatophyta</taxon>
        <taxon>Magnoliopsida</taxon>
        <taxon>Liliopsida</taxon>
        <taxon>Poales</taxon>
        <taxon>Poaceae</taxon>
        <taxon>PACMAD clade</taxon>
        <taxon>Panicoideae</taxon>
        <taxon>Andropogonodae</taxon>
        <taxon>Andropogoneae</taxon>
        <taxon>Tripsacinae</taxon>
        <taxon>Zea</taxon>
    </lineage>
</organism>
<dbReference type="SUPFAM" id="SSF52113">
    <property type="entry name" value="BRCT domain"/>
    <property type="match status" value="1"/>
</dbReference>
<dbReference type="PROSITE" id="PS51745">
    <property type="entry name" value="PB1"/>
    <property type="match status" value="1"/>
</dbReference>
<dbReference type="Pfam" id="PF05368">
    <property type="entry name" value="NmrA"/>
    <property type="match status" value="1"/>
</dbReference>
<keyword evidence="6" id="KW-0678">Repressor</keyword>
<evidence type="ECO:0000256" key="5">
    <source>
        <dbReference type="ARBA" id="ARBA00023294"/>
    </source>
</evidence>
<dbReference type="SMR" id="A0A1D6L0F3"/>
<reference evidence="8" key="1">
    <citation type="submission" date="2015-12" db="EMBL/GenBank/DDBJ databases">
        <title>Update maize B73 reference genome by single molecule sequencing technologies.</title>
        <authorList>
            <consortium name="Maize Genome Sequencing Project"/>
            <person name="Ware D."/>
        </authorList>
    </citation>
    <scope>NUCLEOTIDE SEQUENCE [LARGE SCALE GENOMIC DNA]</scope>
    <source>
        <tissue evidence="8">Seedling</tissue>
    </source>
</reference>
<dbReference type="InterPro" id="IPR036291">
    <property type="entry name" value="NAD(P)-bd_dom_sf"/>
</dbReference>
<dbReference type="InterPro" id="IPR008030">
    <property type="entry name" value="NmrA-like"/>
</dbReference>
<dbReference type="GO" id="GO:0009734">
    <property type="term" value="P:auxin-activated signaling pathway"/>
    <property type="evidence" value="ECO:0007669"/>
    <property type="project" value="UniProtKB-UniRule"/>
</dbReference>
<dbReference type="Pfam" id="PF06732">
    <property type="entry name" value="Pescadillo_N"/>
    <property type="match status" value="1"/>
</dbReference>
<dbReference type="Gene3D" id="3.40.50.10190">
    <property type="entry name" value="BRCT domain"/>
    <property type="match status" value="1"/>
</dbReference>
<dbReference type="GO" id="GO:0042254">
    <property type="term" value="P:ribosome biogenesis"/>
    <property type="evidence" value="ECO:0007669"/>
    <property type="project" value="InterPro"/>
</dbReference>
<dbReference type="EMBL" id="CM007647">
    <property type="protein sequence ID" value="ONM08058.1"/>
    <property type="molecule type" value="Genomic_DNA"/>
</dbReference>
<dbReference type="InterPro" id="IPR053793">
    <property type="entry name" value="PB1-like"/>
</dbReference>
<gene>
    <name evidence="8" type="ORF">ZEAMMB73_Zm00001d033616</name>
</gene>
<evidence type="ECO:0000256" key="6">
    <source>
        <dbReference type="RuleBase" id="RU004549"/>
    </source>
</evidence>
<dbReference type="PANTHER" id="PTHR12221">
    <property type="entry name" value="PESCADILLO - RELATED"/>
    <property type="match status" value="1"/>
</dbReference>
<evidence type="ECO:0000256" key="4">
    <source>
        <dbReference type="ARBA" id="ARBA00023242"/>
    </source>
</evidence>
<comment type="function">
    <text evidence="6">Aux/IAA proteins are short-lived transcriptional factors that function as repressors of early auxin response genes at low auxin concentrations.</text>
</comment>
<dbReference type="SUPFAM" id="SSF51735">
    <property type="entry name" value="NAD(P)-binding Rossmann-fold domains"/>
    <property type="match status" value="1"/>
</dbReference>
<evidence type="ECO:0000313" key="8">
    <source>
        <dbReference type="EMBL" id="ONM08058.1"/>
    </source>
</evidence>
<dbReference type="Gene3D" id="3.10.20.90">
    <property type="entry name" value="Phosphatidylinositol 3-kinase Catalytic Subunit, Chain A, domain 1"/>
    <property type="match status" value="1"/>
</dbReference>
<evidence type="ECO:0000256" key="7">
    <source>
        <dbReference type="SAM" id="Phobius"/>
    </source>
</evidence>
<protein>
    <recommendedName>
        <fullName evidence="6">Auxin-responsive protein</fullName>
    </recommendedName>
</protein>
<keyword evidence="7" id="KW-0812">Transmembrane</keyword>
<dbReference type="Gene3D" id="3.40.50.720">
    <property type="entry name" value="NAD(P)-binding Rossmann-like Domain"/>
    <property type="match status" value="1"/>
</dbReference>
<dbReference type="FunFam" id="3.10.20.90:FF:000551">
    <property type="entry name" value="Auxin-responsive protein"/>
    <property type="match status" value="1"/>
</dbReference>
<accession>A0A1D6L0F3</accession>
<comment type="subunit">
    <text evidence="6">Homodimers and heterodimers.</text>
</comment>
<dbReference type="InterPro" id="IPR036420">
    <property type="entry name" value="BRCT_dom_sf"/>
</dbReference>
<sequence>MQCALDPCRAQVVGWPPVRNYRKNTLAAATASRSKAPTEETASGAGPMYVKVSMDGAPYLRKVDIKMYSSYEDLSLALEKMFSCFIAACDFKGQSGLHKSSSKDRLTNGSKVDALKDQEYVLTYEDKDADWMLVGDLPWEIGSSLAQGHPTLVLLQPEIGLDIDKLQMLPSFEAQGAWLVEASLEDHAGLLAAVAQADVVVSAMSGAHIRSHNHSLQHKLLKAIKEAGNIKVCHFYVPLQLPLYLLATNSWVSSRDTGKTMVDASLGEIMTTLLLSHDVFTREIWRLANARGETIQGTIIYYFFLTGLLFLIVQVNLFLLEKLCTVEGYNLVFQACPSPADGLVGKESYAQVQIVIHGCSDVTAMTNGTNVEIGPKGQEPPSISSGNISFVVRVLAKLLQMALAFCFSWEIKVHRRKVKKAVAKKNRDLADRLLNRPPTYKLDRLVLERYPTFVDALRDLDDCLTMVHLFAALPAVDGERVEVKRIHNCRRLSHECLTFISVKGIYYQAEVQGQKITWLTPHALQQVLTDDVDFNVMLSFLEFYETLLGFVNFKIYHSINVNYPPILDPRLEALAVELYALCRYMSAGSRRMIGNSQTDEVMEDKDEKSKAEEVIEEEKVVKNKASSKADESEFRLAQLQHQLPTNEPGALMNLVEESTADDADDDDTKDCKGLFKNLKFYLSREVPRESLLFIIPAFGGTVSWEGEGAPFKEIDEDITHQVDSICNNLLHQSLTI</sequence>
<dbReference type="AlphaFoldDB" id="A0A1D6L0F3"/>
<dbReference type="PaxDb" id="4577-GRMZM2G323838_P01"/>
<evidence type="ECO:0000256" key="1">
    <source>
        <dbReference type="ARBA" id="ARBA00004123"/>
    </source>
</evidence>
<dbReference type="ExpressionAtlas" id="A0A1D6L0F3">
    <property type="expression patterns" value="baseline and differential"/>
</dbReference>
<dbReference type="STRING" id="4577.A0A1D6L0F3"/>
<dbReference type="eggNOG" id="KOG2481">
    <property type="taxonomic scope" value="Eukaryota"/>
</dbReference>
<name>A0A1D6L0F3_MAIZE</name>
<dbReference type="GO" id="GO:0005730">
    <property type="term" value="C:nucleolus"/>
    <property type="evidence" value="ECO:0007669"/>
    <property type="project" value="InterPro"/>
</dbReference>
<keyword evidence="4 6" id="KW-0539">Nucleus</keyword>
<comment type="similarity">
    <text evidence="6">Belongs to the Aux/IAA family.</text>
</comment>
<dbReference type="SUPFAM" id="SSF54277">
    <property type="entry name" value="CAD &amp; PB1 domains"/>
    <property type="match status" value="1"/>
</dbReference>
<proteinExistence type="inferred from homology"/>
<dbReference type="InParanoid" id="A0A1D6L0F3"/>
<keyword evidence="2 6" id="KW-0805">Transcription regulation</keyword>
<dbReference type="Pfam" id="PF02309">
    <property type="entry name" value="AUX_IAA"/>
    <property type="match status" value="1"/>
</dbReference>
<comment type="subcellular location">
    <subcellularLocation>
        <location evidence="1 6">Nucleus</location>
    </subcellularLocation>
</comment>
<dbReference type="InterPro" id="IPR033389">
    <property type="entry name" value="AUX/IAA_dom"/>
</dbReference>